<evidence type="ECO:0000259" key="3">
    <source>
        <dbReference type="SMART" id="SM01006"/>
    </source>
</evidence>
<dbReference type="EMBL" id="PDLN01000013">
    <property type="protein sequence ID" value="RDW68267.1"/>
    <property type="molecule type" value="Genomic_DNA"/>
</dbReference>
<dbReference type="PANTHER" id="PTHR31438:SF1">
    <property type="entry name" value="LYSINE N-ACYLTRANSFERASE C17G9.06C-RELATED"/>
    <property type="match status" value="1"/>
</dbReference>
<keyword evidence="5" id="KW-1185">Reference proteome</keyword>
<dbReference type="Gene3D" id="3.40.630.30">
    <property type="match status" value="1"/>
</dbReference>
<feature type="domain" description="Acyltransferase MbtK/IucB-like conserved" evidence="3">
    <location>
        <begin position="410"/>
        <end position="462"/>
    </location>
</feature>
<dbReference type="AlphaFoldDB" id="A0A3D8R2L8"/>
<protein>
    <recommendedName>
        <fullName evidence="3">Acyltransferase MbtK/IucB-like conserved domain-containing protein</fullName>
    </recommendedName>
</protein>
<feature type="region of interest" description="Disordered" evidence="2">
    <location>
        <begin position="265"/>
        <end position="307"/>
    </location>
</feature>
<accession>A0A3D8R2L8</accession>
<dbReference type="InterPro" id="IPR016181">
    <property type="entry name" value="Acyl_CoA_acyltransferase"/>
</dbReference>
<feature type="compositionally biased region" description="Low complexity" evidence="2">
    <location>
        <begin position="265"/>
        <end position="283"/>
    </location>
</feature>
<feature type="compositionally biased region" description="Basic and acidic residues" evidence="2">
    <location>
        <begin position="77"/>
        <end position="93"/>
    </location>
</feature>
<evidence type="ECO:0000313" key="5">
    <source>
        <dbReference type="Proteomes" id="UP000256328"/>
    </source>
</evidence>
<dbReference type="SMART" id="SM01006">
    <property type="entry name" value="AlcB"/>
    <property type="match status" value="1"/>
</dbReference>
<dbReference type="SUPFAM" id="SSF55729">
    <property type="entry name" value="Acyl-CoA N-acyltransferases (Nat)"/>
    <property type="match status" value="1"/>
</dbReference>
<sequence>MPKSGGEATYESWKVQLLAILPLNLSLYLPLPSLSPLLALLEHGVRPAESPSPAQWPHTDGDTRLWWLLLQEQRLEPAQDSPSPRDYDEDHGTPSESQNVEPDLKGMSHERKRHFHPFRKPTLHSDSLFLSSISNPSSSDFKPPTSPTRQIAMMLWTTLYWYFHQPEPSPYLLSEASKNTPDQGKPRGEWRLNIKREGVFRGRNLIQKLERMGLIASEDSTVGLSFDESSPEGWSEMFTSRRSFWQLPPTLFLFSLSPNSLGGYPGSPYGSRPSSPVGSGPSRTQSPHRREQSEHGGALSPGLWSGATGPFSSGSHLPTYFPPPPLQYTMTNGQRHPIRPKPPRQGQTFYTRFIPSTGQYLTFRTASLSPLPVPYTGPTSNDSYGGHRATQSLSVPAHLAATFLTDTAHEAVDPTDTMKMSDLQLLNKWMNSPRVAKFWGCAGPQEVQTDFLTGNLKSKNSFPVIGLWDGKPFGYFEIYWVKEDILGRHLGNDAGDFDRGVHVLVGEEQFRGKHRVMAWITSLAHAAFCADYRTNNVVLEPRVDNERFISLLADAGFQKEREVAFPHKQSAFVKLRRENFQSPAL</sequence>
<evidence type="ECO:0000256" key="2">
    <source>
        <dbReference type="SAM" id="MobiDB-lite"/>
    </source>
</evidence>
<dbReference type="GO" id="GO:0016410">
    <property type="term" value="F:N-acyltransferase activity"/>
    <property type="evidence" value="ECO:0007669"/>
    <property type="project" value="TreeGrafter"/>
</dbReference>
<evidence type="ECO:0000256" key="1">
    <source>
        <dbReference type="ARBA" id="ARBA00009893"/>
    </source>
</evidence>
<organism evidence="4 5">
    <name type="scientific">Coleophoma crateriformis</name>
    <dbReference type="NCBI Taxonomy" id="565419"/>
    <lineage>
        <taxon>Eukaryota</taxon>
        <taxon>Fungi</taxon>
        <taxon>Dikarya</taxon>
        <taxon>Ascomycota</taxon>
        <taxon>Pezizomycotina</taxon>
        <taxon>Leotiomycetes</taxon>
        <taxon>Helotiales</taxon>
        <taxon>Dermateaceae</taxon>
        <taxon>Coleophoma</taxon>
    </lineage>
</organism>
<dbReference type="PANTHER" id="PTHR31438">
    <property type="entry name" value="LYSINE N-ACYLTRANSFERASE C17G9.06C-RELATED"/>
    <property type="match status" value="1"/>
</dbReference>
<name>A0A3D8R2L8_9HELO</name>
<evidence type="ECO:0000313" key="4">
    <source>
        <dbReference type="EMBL" id="RDW68267.1"/>
    </source>
</evidence>
<dbReference type="Pfam" id="PF13523">
    <property type="entry name" value="Acetyltransf_8"/>
    <property type="match status" value="1"/>
</dbReference>
<dbReference type="GO" id="GO:0019290">
    <property type="term" value="P:siderophore biosynthetic process"/>
    <property type="evidence" value="ECO:0007669"/>
    <property type="project" value="InterPro"/>
</dbReference>
<comment type="caution">
    <text evidence="4">The sequence shown here is derived from an EMBL/GenBank/DDBJ whole genome shotgun (WGS) entry which is preliminary data.</text>
</comment>
<dbReference type="OrthoDB" id="448427at2759"/>
<feature type="region of interest" description="Disordered" evidence="2">
    <location>
        <begin position="77"/>
        <end position="108"/>
    </location>
</feature>
<proteinExistence type="inferred from homology"/>
<dbReference type="Proteomes" id="UP000256328">
    <property type="component" value="Unassembled WGS sequence"/>
</dbReference>
<gene>
    <name evidence="4" type="ORF">BP5796_08924</name>
</gene>
<dbReference type="InterPro" id="IPR019432">
    <property type="entry name" value="Acyltransferase_MbtK/IucB-like"/>
</dbReference>
<reference evidence="4 5" key="1">
    <citation type="journal article" date="2018" name="IMA Fungus">
        <title>IMA Genome-F 9: Draft genome sequence of Annulohypoxylon stygium, Aspergillus mulundensis, Berkeleyomyces basicola (syn. Thielaviopsis basicola), Ceratocystis smalleyi, two Cercospora beticola strains, Coleophoma cylindrospora, Fusarium fracticaudum, Phialophora cf. hyalina, and Morchella septimelata.</title>
        <authorList>
            <person name="Wingfield B.D."/>
            <person name="Bills G.F."/>
            <person name="Dong Y."/>
            <person name="Huang W."/>
            <person name="Nel W.J."/>
            <person name="Swalarsk-Parry B.S."/>
            <person name="Vaghefi N."/>
            <person name="Wilken P.M."/>
            <person name="An Z."/>
            <person name="de Beer Z.W."/>
            <person name="De Vos L."/>
            <person name="Chen L."/>
            <person name="Duong T.A."/>
            <person name="Gao Y."/>
            <person name="Hammerbacher A."/>
            <person name="Kikkert J.R."/>
            <person name="Li Y."/>
            <person name="Li H."/>
            <person name="Li K."/>
            <person name="Li Q."/>
            <person name="Liu X."/>
            <person name="Ma X."/>
            <person name="Naidoo K."/>
            <person name="Pethybridge S.J."/>
            <person name="Sun J."/>
            <person name="Steenkamp E.T."/>
            <person name="van der Nest M.A."/>
            <person name="van Wyk S."/>
            <person name="Wingfield M.J."/>
            <person name="Xiong C."/>
            <person name="Yue Q."/>
            <person name="Zhang X."/>
        </authorList>
    </citation>
    <scope>NUCLEOTIDE SEQUENCE [LARGE SCALE GENOMIC DNA]</scope>
    <source>
        <strain evidence="4 5">BP5796</strain>
    </source>
</reference>
<comment type="similarity">
    <text evidence="1">Belongs to the lysine N-acyltransferase MbtK family.</text>
</comment>